<accession>A0A1Q9EX11</accession>
<name>A0A1Q9EX11_SYMMI</name>
<evidence type="ECO:0000256" key="1">
    <source>
        <dbReference type="SAM" id="Phobius"/>
    </source>
</evidence>
<dbReference type="OrthoDB" id="431042at2759"/>
<keyword evidence="3" id="KW-1185">Reference proteome</keyword>
<keyword evidence="1" id="KW-1133">Transmembrane helix</keyword>
<dbReference type="AlphaFoldDB" id="A0A1Q9EX11"/>
<evidence type="ECO:0000313" key="2">
    <source>
        <dbReference type="EMBL" id="OLQ11988.1"/>
    </source>
</evidence>
<reference evidence="2 3" key="1">
    <citation type="submission" date="2016-02" db="EMBL/GenBank/DDBJ databases">
        <title>Genome analysis of coral dinoflagellate symbionts highlights evolutionary adaptations to a symbiotic lifestyle.</title>
        <authorList>
            <person name="Aranda M."/>
            <person name="Li Y."/>
            <person name="Liew Y.J."/>
            <person name="Baumgarten S."/>
            <person name="Simakov O."/>
            <person name="Wilson M."/>
            <person name="Piel J."/>
            <person name="Ashoor H."/>
            <person name="Bougouffa S."/>
            <person name="Bajic V.B."/>
            <person name="Ryu T."/>
            <person name="Ravasi T."/>
            <person name="Bayer T."/>
            <person name="Micklem G."/>
            <person name="Kim H."/>
            <person name="Bhak J."/>
            <person name="Lajeunesse T.C."/>
            <person name="Voolstra C.R."/>
        </authorList>
    </citation>
    <scope>NUCLEOTIDE SEQUENCE [LARGE SCALE GENOMIC DNA]</scope>
    <source>
        <strain evidence="2 3">CCMP2467</strain>
    </source>
</reference>
<evidence type="ECO:0000313" key="3">
    <source>
        <dbReference type="Proteomes" id="UP000186817"/>
    </source>
</evidence>
<proteinExistence type="predicted"/>
<feature type="transmembrane region" description="Helical" evidence="1">
    <location>
        <begin position="6"/>
        <end position="26"/>
    </location>
</feature>
<gene>
    <name evidence="2" type="ORF">AK812_SmicGene4134</name>
</gene>
<comment type="caution">
    <text evidence="2">The sequence shown here is derived from an EMBL/GenBank/DDBJ whole genome shotgun (WGS) entry which is preliminary data.</text>
</comment>
<dbReference type="Proteomes" id="UP000186817">
    <property type="component" value="Unassembled WGS sequence"/>
</dbReference>
<keyword evidence="1" id="KW-0812">Transmembrane</keyword>
<protein>
    <submittedName>
        <fullName evidence="2">Uncharacterized protein</fullName>
    </submittedName>
</protein>
<keyword evidence="1" id="KW-0472">Membrane</keyword>
<feature type="transmembrane region" description="Helical" evidence="1">
    <location>
        <begin position="47"/>
        <end position="70"/>
    </location>
</feature>
<dbReference type="EMBL" id="LSRX01000050">
    <property type="protein sequence ID" value="OLQ11988.1"/>
    <property type="molecule type" value="Genomic_DNA"/>
</dbReference>
<sequence length="182" mass="20394">MSMSLLRIALGVNGVMMFAFGFVLFFNHRDMWVKVEGRKVAGMKTKFDTMIWRIVGLWVGFVGLSCLFVADVPGGWWSGTWGFEPASLQVLWSPLAGLVATTHAIETWVKYEALGPREVDGRPRLREPEKFPMAGLPGRRAPRGAASGVDSIVRSRLLRDFSLFHPRRIRGCLKDTVVPGFR</sequence>
<organism evidence="2 3">
    <name type="scientific">Symbiodinium microadriaticum</name>
    <name type="common">Dinoflagellate</name>
    <name type="synonym">Zooxanthella microadriatica</name>
    <dbReference type="NCBI Taxonomy" id="2951"/>
    <lineage>
        <taxon>Eukaryota</taxon>
        <taxon>Sar</taxon>
        <taxon>Alveolata</taxon>
        <taxon>Dinophyceae</taxon>
        <taxon>Suessiales</taxon>
        <taxon>Symbiodiniaceae</taxon>
        <taxon>Symbiodinium</taxon>
    </lineage>
</organism>